<evidence type="ECO:0000256" key="7">
    <source>
        <dbReference type="ARBA" id="ARBA00022759"/>
    </source>
</evidence>
<evidence type="ECO:0000256" key="6">
    <source>
        <dbReference type="ARBA" id="ARBA00022722"/>
    </source>
</evidence>
<keyword evidence="10" id="KW-1015">Disulfide bond</keyword>
<organism evidence="19 20">
    <name type="scientific">Diploptera punctata</name>
    <name type="common">Pacific beetle cockroach</name>
    <dbReference type="NCBI Taxonomy" id="6984"/>
    <lineage>
        <taxon>Eukaryota</taxon>
        <taxon>Metazoa</taxon>
        <taxon>Ecdysozoa</taxon>
        <taxon>Arthropoda</taxon>
        <taxon>Hexapoda</taxon>
        <taxon>Insecta</taxon>
        <taxon>Pterygota</taxon>
        <taxon>Neoptera</taxon>
        <taxon>Polyneoptera</taxon>
        <taxon>Dictyoptera</taxon>
        <taxon>Blattodea</taxon>
        <taxon>Blaberoidea</taxon>
        <taxon>Blaberidae</taxon>
        <taxon>Diplopterinae</taxon>
        <taxon>Diploptera</taxon>
    </lineage>
</organism>
<evidence type="ECO:0000256" key="17">
    <source>
        <dbReference type="RuleBase" id="RU004328"/>
    </source>
</evidence>
<keyword evidence="18" id="KW-1133">Transmembrane helix</keyword>
<feature type="active site" evidence="16">
    <location>
        <position position="143"/>
    </location>
</feature>
<comment type="caution">
    <text evidence="19">The sequence shown here is derived from an EMBL/GenBank/DDBJ whole genome shotgun (WGS) entry which is preliminary data.</text>
</comment>
<evidence type="ECO:0000256" key="8">
    <source>
        <dbReference type="ARBA" id="ARBA00022801"/>
    </source>
</evidence>
<reference evidence="19" key="1">
    <citation type="journal article" date="2023" name="IScience">
        <title>Live-bearing cockroach genome reveals convergent evolutionary mechanisms linked to viviparity in insects and beyond.</title>
        <authorList>
            <person name="Fouks B."/>
            <person name="Harrison M.C."/>
            <person name="Mikhailova A.A."/>
            <person name="Marchal E."/>
            <person name="English S."/>
            <person name="Carruthers M."/>
            <person name="Jennings E.C."/>
            <person name="Chiamaka E.L."/>
            <person name="Frigard R.A."/>
            <person name="Pippel M."/>
            <person name="Attardo G.M."/>
            <person name="Benoit J.B."/>
            <person name="Bornberg-Bauer E."/>
            <person name="Tobe S.S."/>
        </authorList>
    </citation>
    <scope>NUCLEOTIDE SEQUENCE</scope>
    <source>
        <strain evidence="19">Stay&amp;Tobe</strain>
    </source>
</reference>
<dbReference type="GO" id="GO:0005764">
    <property type="term" value="C:lysosome"/>
    <property type="evidence" value="ECO:0007669"/>
    <property type="project" value="UniProtKB-SubCell"/>
</dbReference>
<evidence type="ECO:0000256" key="16">
    <source>
        <dbReference type="PIRSR" id="PIRSR633697-1"/>
    </source>
</evidence>
<keyword evidence="7" id="KW-0255">Endonuclease</keyword>
<keyword evidence="20" id="KW-1185">Reference proteome</keyword>
<evidence type="ECO:0000313" key="20">
    <source>
        <dbReference type="Proteomes" id="UP001233999"/>
    </source>
</evidence>
<dbReference type="EMBL" id="JASPKZ010008862">
    <property type="protein sequence ID" value="KAJ9578759.1"/>
    <property type="molecule type" value="Genomic_DNA"/>
</dbReference>
<sequence>MQPCCYGFGKNKFLYFFSTMYNIPYILIFTYVGCLNIYSIDASSNHDWDLLIFTQHWPLSVCLQWKEVLLNHTCSLPIKELWTIHGIWPTKLGTRGPAFCNSSLHFNASALSVIEPELRQYWGDVHNESAQGTQLWKHEWKKHGTCAATLPALDTELKYFKQGLTWIKEYTMDNVLSKAGIQPNNNYTPEAVSQAVHKILGKNPAIQCIEDNKNKQYYLFEIRICFDKNLTFD</sequence>
<evidence type="ECO:0000256" key="15">
    <source>
        <dbReference type="ARBA" id="ARBA00052670"/>
    </source>
</evidence>
<dbReference type="InterPro" id="IPR033697">
    <property type="entry name" value="Ribonuclease_T2_eukaryotic"/>
</dbReference>
<dbReference type="GO" id="GO:0033897">
    <property type="term" value="F:ribonuclease T2 activity"/>
    <property type="evidence" value="ECO:0007669"/>
    <property type="project" value="InterPro"/>
</dbReference>
<keyword evidence="9" id="KW-0256">Endoplasmic reticulum</keyword>
<keyword evidence="18" id="KW-0812">Transmembrane</keyword>
<evidence type="ECO:0000256" key="3">
    <source>
        <dbReference type="ARBA" id="ARBA00004613"/>
    </source>
</evidence>
<feature type="transmembrane region" description="Helical" evidence="18">
    <location>
        <begin position="12"/>
        <end position="32"/>
    </location>
</feature>
<dbReference type="GO" id="GO:0005788">
    <property type="term" value="C:endoplasmic reticulum lumen"/>
    <property type="evidence" value="ECO:0007669"/>
    <property type="project" value="UniProtKB-SubCell"/>
</dbReference>
<dbReference type="InterPro" id="IPR001568">
    <property type="entry name" value="RNase_T2-like"/>
</dbReference>
<evidence type="ECO:0000256" key="9">
    <source>
        <dbReference type="ARBA" id="ARBA00022824"/>
    </source>
</evidence>
<dbReference type="PROSITE" id="PS00531">
    <property type="entry name" value="RNASE_T2_2"/>
    <property type="match status" value="1"/>
</dbReference>
<evidence type="ECO:0000313" key="19">
    <source>
        <dbReference type="EMBL" id="KAJ9578759.1"/>
    </source>
</evidence>
<keyword evidence="5" id="KW-0964">Secreted</keyword>
<dbReference type="CDD" id="cd01061">
    <property type="entry name" value="RNase_T2_euk"/>
    <property type="match status" value="1"/>
</dbReference>
<name>A0AAD8E6N9_DIPPU</name>
<keyword evidence="18" id="KW-0472">Membrane</keyword>
<dbReference type="GO" id="GO:0005576">
    <property type="term" value="C:extracellular region"/>
    <property type="evidence" value="ECO:0007669"/>
    <property type="project" value="UniProtKB-SubCell"/>
</dbReference>
<feature type="active site" evidence="16">
    <location>
        <position position="85"/>
    </location>
</feature>
<proteinExistence type="inferred from homology"/>
<evidence type="ECO:0000256" key="10">
    <source>
        <dbReference type="ARBA" id="ARBA00023157"/>
    </source>
</evidence>
<dbReference type="GO" id="GO:0003723">
    <property type="term" value="F:RNA binding"/>
    <property type="evidence" value="ECO:0007669"/>
    <property type="project" value="InterPro"/>
</dbReference>
<evidence type="ECO:0000256" key="4">
    <source>
        <dbReference type="ARBA" id="ARBA00007469"/>
    </source>
</evidence>
<dbReference type="Proteomes" id="UP001233999">
    <property type="component" value="Unassembled WGS sequence"/>
</dbReference>
<dbReference type="GO" id="GO:0016787">
    <property type="term" value="F:hydrolase activity"/>
    <property type="evidence" value="ECO:0007669"/>
    <property type="project" value="UniProtKB-KW"/>
</dbReference>
<comment type="similarity">
    <text evidence="4 17">Belongs to the RNase T2 family.</text>
</comment>
<evidence type="ECO:0000256" key="12">
    <source>
        <dbReference type="ARBA" id="ARBA00023228"/>
    </source>
</evidence>
<evidence type="ECO:0000256" key="2">
    <source>
        <dbReference type="ARBA" id="ARBA00004371"/>
    </source>
</evidence>
<keyword evidence="13" id="KW-0456">Lyase</keyword>
<dbReference type="Pfam" id="PF00445">
    <property type="entry name" value="Ribonuclease_T2"/>
    <property type="match status" value="1"/>
</dbReference>
<gene>
    <name evidence="19" type="ORF">L9F63_005017</name>
</gene>
<keyword evidence="6" id="KW-0540">Nuclease</keyword>
<dbReference type="AlphaFoldDB" id="A0AAD8E6N9"/>
<evidence type="ECO:0000256" key="5">
    <source>
        <dbReference type="ARBA" id="ARBA00022525"/>
    </source>
</evidence>
<evidence type="ECO:0000256" key="14">
    <source>
        <dbReference type="ARBA" id="ARBA00051280"/>
    </source>
</evidence>
<evidence type="ECO:0000256" key="1">
    <source>
        <dbReference type="ARBA" id="ARBA00004319"/>
    </source>
</evidence>
<dbReference type="InterPro" id="IPR033130">
    <property type="entry name" value="RNase_T2_His_AS_2"/>
</dbReference>
<dbReference type="InterPro" id="IPR036430">
    <property type="entry name" value="RNase_T2-like_sf"/>
</dbReference>
<dbReference type="PANTHER" id="PTHR11240">
    <property type="entry name" value="RIBONUCLEASE T2"/>
    <property type="match status" value="1"/>
</dbReference>
<comment type="catalytic activity">
    <reaction evidence="14">
        <text>a guanylyl-uridine-RNA = a 3'-end 2',3'-cyclophospho-GMP-RNA + a 5'-end dephospho-uridine-RNA</text>
        <dbReference type="Rhea" id="RHEA:81323"/>
        <dbReference type="Rhea" id="RHEA-COMP:17356"/>
        <dbReference type="Rhea" id="RHEA-COMP:19658"/>
        <dbReference type="Rhea" id="RHEA-COMP:19659"/>
        <dbReference type="ChEBI" id="CHEBI:173224"/>
        <dbReference type="ChEBI" id="CHEBI:231849"/>
        <dbReference type="ChEBI" id="CHEBI:231850"/>
    </reaction>
</comment>
<accession>A0AAD8E6N9</accession>
<comment type="subcellular location">
    <subcellularLocation>
        <location evidence="1">Endoplasmic reticulum lumen</location>
    </subcellularLocation>
    <subcellularLocation>
        <location evidence="2">Lysosome</location>
    </subcellularLocation>
    <subcellularLocation>
        <location evidence="3">Secreted</location>
    </subcellularLocation>
</comment>
<evidence type="ECO:0000256" key="11">
    <source>
        <dbReference type="ARBA" id="ARBA00023180"/>
    </source>
</evidence>
<dbReference type="SUPFAM" id="SSF55895">
    <property type="entry name" value="Ribonuclease Rh-like"/>
    <property type="match status" value="1"/>
</dbReference>
<keyword evidence="8" id="KW-0378">Hydrolase</keyword>
<dbReference type="FunFam" id="3.90.730.10:FF:000001">
    <property type="entry name" value="Ribonuclease T2"/>
    <property type="match status" value="1"/>
</dbReference>
<dbReference type="PANTHER" id="PTHR11240:SF22">
    <property type="entry name" value="RIBONUCLEASE T2"/>
    <property type="match status" value="1"/>
</dbReference>
<reference evidence="19" key="2">
    <citation type="submission" date="2023-05" db="EMBL/GenBank/DDBJ databases">
        <authorList>
            <person name="Fouks B."/>
        </authorList>
    </citation>
    <scope>NUCLEOTIDE SEQUENCE</scope>
    <source>
        <strain evidence="19">Stay&amp;Tobe</strain>
        <tissue evidence="19">Testes</tissue>
    </source>
</reference>
<comment type="catalytic activity">
    <reaction evidence="15">
        <text>an adenylyl-uridine-RNA = a 3'-end 2',3'-cyclophospho-AMP-RNA + a 5'-end dephospho-uridine-RNA</text>
        <dbReference type="Rhea" id="RHEA:81383"/>
        <dbReference type="Rhea" id="RHEA-COMP:17356"/>
        <dbReference type="Rhea" id="RHEA-COMP:19675"/>
        <dbReference type="Rhea" id="RHEA-COMP:19676"/>
        <dbReference type="ChEBI" id="CHEBI:173224"/>
        <dbReference type="ChEBI" id="CHEBI:231879"/>
        <dbReference type="ChEBI" id="CHEBI:231881"/>
    </reaction>
    <physiologicalReaction direction="left-to-right" evidence="15">
        <dbReference type="Rhea" id="RHEA:81384"/>
    </physiologicalReaction>
</comment>
<dbReference type="Gene3D" id="3.90.730.10">
    <property type="entry name" value="Ribonuclease T2-like"/>
    <property type="match status" value="1"/>
</dbReference>
<dbReference type="GO" id="GO:0006401">
    <property type="term" value="P:RNA catabolic process"/>
    <property type="evidence" value="ECO:0007669"/>
    <property type="project" value="TreeGrafter"/>
</dbReference>
<keyword evidence="12" id="KW-0458">Lysosome</keyword>
<keyword evidence="11" id="KW-0325">Glycoprotein</keyword>
<evidence type="ECO:0000256" key="18">
    <source>
        <dbReference type="SAM" id="Phobius"/>
    </source>
</evidence>
<protein>
    <submittedName>
        <fullName evidence="19">Uncharacterized protein</fullName>
    </submittedName>
</protein>
<evidence type="ECO:0000256" key="13">
    <source>
        <dbReference type="ARBA" id="ARBA00023239"/>
    </source>
</evidence>
<feature type="active site" evidence="16">
    <location>
        <position position="139"/>
    </location>
</feature>